<proteinExistence type="predicted"/>
<organism evidence="1">
    <name type="scientific">Arundo donax</name>
    <name type="common">Giant reed</name>
    <name type="synonym">Donax arundinaceus</name>
    <dbReference type="NCBI Taxonomy" id="35708"/>
    <lineage>
        <taxon>Eukaryota</taxon>
        <taxon>Viridiplantae</taxon>
        <taxon>Streptophyta</taxon>
        <taxon>Embryophyta</taxon>
        <taxon>Tracheophyta</taxon>
        <taxon>Spermatophyta</taxon>
        <taxon>Magnoliopsida</taxon>
        <taxon>Liliopsida</taxon>
        <taxon>Poales</taxon>
        <taxon>Poaceae</taxon>
        <taxon>PACMAD clade</taxon>
        <taxon>Arundinoideae</taxon>
        <taxon>Arundineae</taxon>
        <taxon>Arundo</taxon>
    </lineage>
</organism>
<protein>
    <submittedName>
        <fullName evidence="1">Uncharacterized protein</fullName>
    </submittedName>
</protein>
<reference evidence="1" key="1">
    <citation type="submission" date="2014-09" db="EMBL/GenBank/DDBJ databases">
        <authorList>
            <person name="Magalhaes I.L.F."/>
            <person name="Oliveira U."/>
            <person name="Santos F.R."/>
            <person name="Vidigal T.H.D.A."/>
            <person name="Brescovit A.D."/>
            <person name="Santos A.J."/>
        </authorList>
    </citation>
    <scope>NUCLEOTIDE SEQUENCE</scope>
    <source>
        <tissue evidence="1">Shoot tissue taken approximately 20 cm above the soil surface</tissue>
    </source>
</reference>
<sequence length="17" mass="1851">MALLVLALLPLALRKLC</sequence>
<reference evidence="1" key="2">
    <citation type="journal article" date="2015" name="Data Brief">
        <title>Shoot transcriptome of the giant reed, Arundo donax.</title>
        <authorList>
            <person name="Barrero R.A."/>
            <person name="Guerrero F.D."/>
            <person name="Moolhuijzen P."/>
            <person name="Goolsby J.A."/>
            <person name="Tidwell J."/>
            <person name="Bellgard S.E."/>
            <person name="Bellgard M.I."/>
        </authorList>
    </citation>
    <scope>NUCLEOTIDE SEQUENCE</scope>
    <source>
        <tissue evidence="1">Shoot tissue taken approximately 20 cm above the soil surface</tissue>
    </source>
</reference>
<evidence type="ECO:0000313" key="1">
    <source>
        <dbReference type="EMBL" id="JAD42254.1"/>
    </source>
</evidence>
<accession>A0A0A8ZS50</accession>
<dbReference type="AlphaFoldDB" id="A0A0A8ZS50"/>
<dbReference type="EMBL" id="GBRH01255641">
    <property type="protein sequence ID" value="JAD42254.1"/>
    <property type="molecule type" value="Transcribed_RNA"/>
</dbReference>
<name>A0A0A8ZS50_ARUDO</name>